<dbReference type="Proteomes" id="UP001225072">
    <property type="component" value="Unassembled WGS sequence"/>
</dbReference>
<dbReference type="InterPro" id="IPR026444">
    <property type="entry name" value="Secre_tail"/>
</dbReference>
<evidence type="ECO:0000259" key="3">
    <source>
        <dbReference type="Pfam" id="PF18962"/>
    </source>
</evidence>
<feature type="chain" id="PRO_5047060272" description="Secretion system C-terminal sorting domain-containing protein" evidence="2">
    <location>
        <begin position="18"/>
        <end position="326"/>
    </location>
</feature>
<organism evidence="4 5">
    <name type="scientific">Chryseobacterium camelliae</name>
    <dbReference type="NCBI Taxonomy" id="1265445"/>
    <lineage>
        <taxon>Bacteria</taxon>
        <taxon>Pseudomonadati</taxon>
        <taxon>Bacteroidota</taxon>
        <taxon>Flavobacteriia</taxon>
        <taxon>Flavobacteriales</taxon>
        <taxon>Weeksellaceae</taxon>
        <taxon>Chryseobacterium group</taxon>
        <taxon>Chryseobacterium</taxon>
    </lineage>
</organism>
<evidence type="ECO:0000313" key="4">
    <source>
        <dbReference type="EMBL" id="MDQ1097628.1"/>
    </source>
</evidence>
<feature type="domain" description="Secretion system C-terminal sorting" evidence="3">
    <location>
        <begin position="257"/>
        <end position="324"/>
    </location>
</feature>
<evidence type="ECO:0000313" key="5">
    <source>
        <dbReference type="Proteomes" id="UP001225072"/>
    </source>
</evidence>
<gene>
    <name evidence="4" type="ORF">QE404_002775</name>
</gene>
<feature type="signal peptide" evidence="2">
    <location>
        <begin position="1"/>
        <end position="17"/>
    </location>
</feature>
<accession>A0ABU0TKQ6</accession>
<dbReference type="EMBL" id="JAUTAL010000001">
    <property type="protein sequence ID" value="MDQ1097628.1"/>
    <property type="molecule type" value="Genomic_DNA"/>
</dbReference>
<name>A0ABU0TKQ6_9FLAO</name>
<dbReference type="Pfam" id="PF18962">
    <property type="entry name" value="Por_Secre_tail"/>
    <property type="match status" value="1"/>
</dbReference>
<dbReference type="NCBIfam" id="TIGR04183">
    <property type="entry name" value="Por_Secre_tail"/>
    <property type="match status" value="1"/>
</dbReference>
<comment type="caution">
    <text evidence="4">The sequence shown here is derived from an EMBL/GenBank/DDBJ whole genome shotgun (WGS) entry which is preliminary data.</text>
</comment>
<reference evidence="4 5" key="1">
    <citation type="submission" date="2023-07" db="EMBL/GenBank/DDBJ databases">
        <title>Functional and genomic diversity of the sorghum phyllosphere microbiome.</title>
        <authorList>
            <person name="Shade A."/>
        </authorList>
    </citation>
    <scope>NUCLEOTIDE SEQUENCE [LARGE SCALE GENOMIC DNA]</scope>
    <source>
        <strain evidence="4 5">SORGH_AS_1064</strain>
    </source>
</reference>
<sequence length="326" mass="34257">MKKTLLTVLAACGLCTAQTTITKAFNDPVTGDVVNNVNVNGTVNNSATGSNATFSNGSLTAGSASPSTYSAPTASEISSYPGTTIKMVNGTTTAYFKASASKLEITALVTPDATLNFSANNGTYISYPAAYGYAETDTAQGTFTASGASGNFSGTINISADASGTLIIGNKTYTNVLRIKSVQNFNLTSSGFPLGTVSNTSYMYYDATHKFPLLSSTTANINISLLNINQTTNTAQALNETFLAVLDQHFNKERLSIYPNPAQDAVQIRGNTAAFSSARIYSLDGKILKTSALNSGTIDVSELPSATYFIEFTGKETKEAHKLIKK</sequence>
<keyword evidence="5" id="KW-1185">Reference proteome</keyword>
<evidence type="ECO:0000256" key="2">
    <source>
        <dbReference type="SAM" id="SignalP"/>
    </source>
</evidence>
<proteinExistence type="predicted"/>
<protein>
    <recommendedName>
        <fullName evidence="3">Secretion system C-terminal sorting domain-containing protein</fullName>
    </recommendedName>
</protein>
<keyword evidence="1 2" id="KW-0732">Signal</keyword>
<dbReference type="RefSeq" id="WP_307451288.1">
    <property type="nucleotide sequence ID" value="NZ_JAUTAL010000001.1"/>
</dbReference>
<evidence type="ECO:0000256" key="1">
    <source>
        <dbReference type="ARBA" id="ARBA00022729"/>
    </source>
</evidence>